<organism evidence="3 4">
    <name type="scientific">Streptomyces cinereospinus</name>
    <dbReference type="NCBI Taxonomy" id="285561"/>
    <lineage>
        <taxon>Bacteria</taxon>
        <taxon>Bacillati</taxon>
        <taxon>Actinomycetota</taxon>
        <taxon>Actinomycetes</taxon>
        <taxon>Kitasatosporales</taxon>
        <taxon>Streptomycetaceae</taxon>
        <taxon>Streptomyces</taxon>
    </lineage>
</organism>
<sequence>MPDSASRSAGAPVTVSATLTGVDGHTVVFDVEAHDAAAVLSGQHSRALVNRARFTRRLAPRPDSTGRQTPAPPHMPSCGPALNTPRCRPAGTAAPSEERGCSVPRTSEVTGSSG</sequence>
<dbReference type="SUPFAM" id="SSF54637">
    <property type="entry name" value="Thioesterase/thiol ester dehydrase-isomerase"/>
    <property type="match status" value="1"/>
</dbReference>
<accession>A0ABV5N621</accession>
<dbReference type="Pfam" id="PF22636">
    <property type="entry name" value="FlK"/>
    <property type="match status" value="1"/>
</dbReference>
<name>A0ABV5N621_9ACTN</name>
<gene>
    <name evidence="3" type="ORF">ACFF45_24165</name>
</gene>
<dbReference type="Gene3D" id="3.10.129.10">
    <property type="entry name" value="Hotdog Thioesterase"/>
    <property type="match status" value="1"/>
</dbReference>
<dbReference type="InterPro" id="IPR029069">
    <property type="entry name" value="HotDog_dom_sf"/>
</dbReference>
<dbReference type="RefSeq" id="WP_381348546.1">
    <property type="nucleotide sequence ID" value="NZ_JBHMCY010000052.1"/>
</dbReference>
<reference evidence="3 4" key="1">
    <citation type="submission" date="2024-09" db="EMBL/GenBank/DDBJ databases">
        <authorList>
            <person name="Sun Q."/>
            <person name="Mori K."/>
        </authorList>
    </citation>
    <scope>NUCLEOTIDE SEQUENCE [LARGE SCALE GENOMIC DNA]</scope>
    <source>
        <strain evidence="3 4">JCM 6917</strain>
    </source>
</reference>
<keyword evidence="4" id="KW-1185">Reference proteome</keyword>
<evidence type="ECO:0000313" key="4">
    <source>
        <dbReference type="Proteomes" id="UP001589709"/>
    </source>
</evidence>
<evidence type="ECO:0000256" key="1">
    <source>
        <dbReference type="SAM" id="MobiDB-lite"/>
    </source>
</evidence>
<proteinExistence type="predicted"/>
<dbReference type="EMBL" id="JBHMCY010000052">
    <property type="protein sequence ID" value="MFB9465717.1"/>
    <property type="molecule type" value="Genomic_DNA"/>
</dbReference>
<feature type="region of interest" description="Disordered" evidence="1">
    <location>
        <begin position="51"/>
        <end position="114"/>
    </location>
</feature>
<comment type="caution">
    <text evidence="3">The sequence shown here is derived from an EMBL/GenBank/DDBJ whole genome shotgun (WGS) entry which is preliminary data.</text>
</comment>
<feature type="compositionally biased region" description="Polar residues" evidence="1">
    <location>
        <begin position="104"/>
        <end position="114"/>
    </location>
</feature>
<protein>
    <submittedName>
        <fullName evidence="3">Thioesterase family protein</fullName>
    </submittedName>
</protein>
<feature type="domain" description="Fluoroacetyl-CoA-specific thioesterase-like" evidence="2">
    <location>
        <begin position="8"/>
        <end position="51"/>
    </location>
</feature>
<dbReference type="Proteomes" id="UP001589709">
    <property type="component" value="Unassembled WGS sequence"/>
</dbReference>
<evidence type="ECO:0000313" key="3">
    <source>
        <dbReference type="EMBL" id="MFB9465717.1"/>
    </source>
</evidence>
<dbReference type="InterPro" id="IPR054485">
    <property type="entry name" value="FlK-like_dom"/>
</dbReference>
<evidence type="ECO:0000259" key="2">
    <source>
        <dbReference type="Pfam" id="PF22636"/>
    </source>
</evidence>